<name>A0A833REC8_9POAL</name>
<evidence type="ECO:0000256" key="2">
    <source>
        <dbReference type="ARBA" id="ARBA00023157"/>
    </source>
</evidence>
<dbReference type="Gene3D" id="3.90.70.10">
    <property type="entry name" value="Cysteine proteinases"/>
    <property type="match status" value="1"/>
</dbReference>
<dbReference type="InterPro" id="IPR025660">
    <property type="entry name" value="Pept_his_AS"/>
</dbReference>
<evidence type="ECO:0000256" key="1">
    <source>
        <dbReference type="ARBA" id="ARBA00008455"/>
    </source>
</evidence>
<evidence type="ECO:0000256" key="3">
    <source>
        <dbReference type="SAM" id="MobiDB-lite"/>
    </source>
</evidence>
<dbReference type="InterPro" id="IPR013128">
    <property type="entry name" value="Peptidase_C1A"/>
</dbReference>
<comment type="caution">
    <text evidence="5">The sequence shown here is derived from an EMBL/GenBank/DDBJ whole genome shotgun (WGS) entry which is preliminary data.</text>
</comment>
<feature type="region of interest" description="Disordered" evidence="3">
    <location>
        <begin position="141"/>
        <end position="161"/>
    </location>
</feature>
<protein>
    <submittedName>
        <fullName evidence="5">Vignain-like protein</fullName>
    </submittedName>
</protein>
<feature type="domain" description="Peptidase C1A papain C-terminal" evidence="4">
    <location>
        <begin position="3"/>
        <end position="142"/>
    </location>
</feature>
<dbReference type="EMBL" id="SWLB01000006">
    <property type="protein sequence ID" value="KAF3337237.1"/>
    <property type="molecule type" value="Genomic_DNA"/>
</dbReference>
<dbReference type="CDD" id="cd02248">
    <property type="entry name" value="Peptidase_C1A"/>
    <property type="match status" value="1"/>
</dbReference>
<organism evidence="5 6">
    <name type="scientific">Carex littledalei</name>
    <dbReference type="NCBI Taxonomy" id="544730"/>
    <lineage>
        <taxon>Eukaryota</taxon>
        <taxon>Viridiplantae</taxon>
        <taxon>Streptophyta</taxon>
        <taxon>Embryophyta</taxon>
        <taxon>Tracheophyta</taxon>
        <taxon>Spermatophyta</taxon>
        <taxon>Magnoliopsida</taxon>
        <taxon>Liliopsida</taxon>
        <taxon>Poales</taxon>
        <taxon>Cyperaceae</taxon>
        <taxon>Cyperoideae</taxon>
        <taxon>Cariceae</taxon>
        <taxon>Carex</taxon>
        <taxon>Carex subgen. Euthyceras</taxon>
    </lineage>
</organism>
<dbReference type="Proteomes" id="UP000623129">
    <property type="component" value="Unassembled WGS sequence"/>
</dbReference>
<proteinExistence type="inferred from homology"/>
<accession>A0A833REC8</accession>
<keyword evidence="2" id="KW-1015">Disulfide bond</keyword>
<evidence type="ECO:0000313" key="5">
    <source>
        <dbReference type="EMBL" id="KAF3337237.1"/>
    </source>
</evidence>
<dbReference type="GO" id="GO:0006508">
    <property type="term" value="P:proteolysis"/>
    <property type="evidence" value="ECO:0007669"/>
    <property type="project" value="InterPro"/>
</dbReference>
<dbReference type="InterPro" id="IPR038765">
    <property type="entry name" value="Papain-like_cys_pep_sf"/>
</dbReference>
<dbReference type="SUPFAM" id="SSF54001">
    <property type="entry name" value="Cysteine proteinases"/>
    <property type="match status" value="1"/>
</dbReference>
<dbReference type="OrthoDB" id="190265at2759"/>
<dbReference type="PROSITE" id="PS00640">
    <property type="entry name" value="THIOL_PROTEASE_ASN"/>
    <property type="match status" value="1"/>
</dbReference>
<dbReference type="SMART" id="SM00645">
    <property type="entry name" value="Pept_C1"/>
    <property type="match status" value="1"/>
</dbReference>
<dbReference type="GO" id="GO:0008234">
    <property type="term" value="F:cysteine-type peptidase activity"/>
    <property type="evidence" value="ECO:0007669"/>
    <property type="project" value="InterPro"/>
</dbReference>
<keyword evidence="6" id="KW-1185">Reference proteome</keyword>
<evidence type="ECO:0000259" key="4">
    <source>
        <dbReference type="SMART" id="SM00645"/>
    </source>
</evidence>
<dbReference type="AlphaFoldDB" id="A0A833REC8"/>
<dbReference type="PROSITE" id="PS00639">
    <property type="entry name" value="THIOL_PROTEASE_HIS"/>
    <property type="match status" value="1"/>
</dbReference>
<dbReference type="InterPro" id="IPR039417">
    <property type="entry name" value="Peptidase_C1A_papain-like"/>
</dbReference>
<evidence type="ECO:0000313" key="6">
    <source>
        <dbReference type="Proteomes" id="UP000623129"/>
    </source>
</evidence>
<dbReference type="InterPro" id="IPR000668">
    <property type="entry name" value="Peptidase_C1A_C"/>
</dbReference>
<reference evidence="5" key="1">
    <citation type="submission" date="2020-01" db="EMBL/GenBank/DDBJ databases">
        <title>Genome sequence of Kobresia littledalei, the first chromosome-level genome in the family Cyperaceae.</title>
        <authorList>
            <person name="Qu G."/>
        </authorList>
    </citation>
    <scope>NUCLEOTIDE SEQUENCE</scope>
    <source>
        <strain evidence="5">C.B.Clarke</strain>
        <tissue evidence="5">Leaf</tissue>
    </source>
</reference>
<dbReference type="Pfam" id="PF00112">
    <property type="entry name" value="Peptidase_C1"/>
    <property type="match status" value="1"/>
</dbReference>
<sequence>MSNSAVLCPISLAPPQGHQAFFSLALFQKVNKFLYGYENVPEKDEEALLKAVANQPVSVSIEASSKQFQFYSEGVFTGNCTTDLNHGVAVVGYGVEADGIKYWIVKNSWGPSWGEQGYIRMQRGIDAKEGLCGIAMDSSYPIKTSPNPSPKGNTSGILTCS</sequence>
<dbReference type="PANTHER" id="PTHR12411">
    <property type="entry name" value="CYSTEINE PROTEASE FAMILY C1-RELATED"/>
    <property type="match status" value="1"/>
</dbReference>
<gene>
    <name evidence="5" type="ORF">FCM35_KLT17824</name>
</gene>
<dbReference type="InterPro" id="IPR025661">
    <property type="entry name" value="Pept_asp_AS"/>
</dbReference>
<comment type="similarity">
    <text evidence="1">Belongs to the peptidase C1 family.</text>
</comment>